<accession>A0A251P3F6</accession>
<name>A0A251P3F6_PRUPE</name>
<dbReference type="Proteomes" id="UP000006882">
    <property type="component" value="Chromosome G5"/>
</dbReference>
<dbReference type="AlphaFoldDB" id="A0A251P3F6"/>
<evidence type="ECO:0000313" key="1">
    <source>
        <dbReference type="EMBL" id="ONI05560.1"/>
    </source>
</evidence>
<reference evidence="1 2" key="1">
    <citation type="journal article" date="2013" name="Nat. Genet.">
        <title>The high-quality draft genome of peach (Prunus persica) identifies unique patterns of genetic diversity, domestication and genome evolution.</title>
        <authorList>
            <consortium name="International Peach Genome Initiative"/>
            <person name="Verde I."/>
            <person name="Abbott A.G."/>
            <person name="Scalabrin S."/>
            <person name="Jung S."/>
            <person name="Shu S."/>
            <person name="Marroni F."/>
            <person name="Zhebentyayeva T."/>
            <person name="Dettori M.T."/>
            <person name="Grimwood J."/>
            <person name="Cattonaro F."/>
            <person name="Zuccolo A."/>
            <person name="Rossini L."/>
            <person name="Jenkins J."/>
            <person name="Vendramin E."/>
            <person name="Meisel L.A."/>
            <person name="Decroocq V."/>
            <person name="Sosinski B."/>
            <person name="Prochnik S."/>
            <person name="Mitros T."/>
            <person name="Policriti A."/>
            <person name="Cipriani G."/>
            <person name="Dondini L."/>
            <person name="Ficklin S."/>
            <person name="Goodstein D.M."/>
            <person name="Xuan P."/>
            <person name="Del Fabbro C."/>
            <person name="Aramini V."/>
            <person name="Copetti D."/>
            <person name="Gonzalez S."/>
            <person name="Horner D.S."/>
            <person name="Falchi R."/>
            <person name="Lucas S."/>
            <person name="Mica E."/>
            <person name="Maldonado J."/>
            <person name="Lazzari B."/>
            <person name="Bielenberg D."/>
            <person name="Pirona R."/>
            <person name="Miculan M."/>
            <person name="Barakat A."/>
            <person name="Testolin R."/>
            <person name="Stella A."/>
            <person name="Tartarini S."/>
            <person name="Tonutti P."/>
            <person name="Arus P."/>
            <person name="Orellana A."/>
            <person name="Wells C."/>
            <person name="Main D."/>
            <person name="Vizzotto G."/>
            <person name="Silva H."/>
            <person name="Salamini F."/>
            <person name="Schmutz J."/>
            <person name="Morgante M."/>
            <person name="Rokhsar D.S."/>
        </authorList>
    </citation>
    <scope>NUCLEOTIDE SEQUENCE [LARGE SCALE GENOMIC DNA]</scope>
    <source>
        <strain evidence="2">cv. Nemared</strain>
    </source>
</reference>
<gene>
    <name evidence="1" type="ORF">PRUPE_5G012800</name>
</gene>
<dbReference type="EMBL" id="CM007655">
    <property type="protein sequence ID" value="ONI05560.1"/>
    <property type="molecule type" value="Genomic_DNA"/>
</dbReference>
<evidence type="ECO:0000313" key="2">
    <source>
        <dbReference type="Proteomes" id="UP000006882"/>
    </source>
</evidence>
<keyword evidence="2" id="KW-1185">Reference proteome</keyword>
<dbReference type="Gramene" id="ONI05560">
    <property type="protein sequence ID" value="ONI05560"/>
    <property type="gene ID" value="PRUPE_5G012800"/>
</dbReference>
<organism evidence="1 2">
    <name type="scientific">Prunus persica</name>
    <name type="common">Peach</name>
    <name type="synonym">Amygdalus persica</name>
    <dbReference type="NCBI Taxonomy" id="3760"/>
    <lineage>
        <taxon>Eukaryota</taxon>
        <taxon>Viridiplantae</taxon>
        <taxon>Streptophyta</taxon>
        <taxon>Embryophyta</taxon>
        <taxon>Tracheophyta</taxon>
        <taxon>Spermatophyta</taxon>
        <taxon>Magnoliopsida</taxon>
        <taxon>eudicotyledons</taxon>
        <taxon>Gunneridae</taxon>
        <taxon>Pentapetalae</taxon>
        <taxon>rosids</taxon>
        <taxon>fabids</taxon>
        <taxon>Rosales</taxon>
        <taxon>Rosaceae</taxon>
        <taxon>Amygdaloideae</taxon>
        <taxon>Amygdaleae</taxon>
        <taxon>Prunus</taxon>
    </lineage>
</organism>
<proteinExistence type="predicted"/>
<sequence length="91" mass="10621">MQPNHCIYSIPKQRPYAGINTETKYIYLPFPFGVIDGGGCWESGHRRMGMMRESWSRFVLALRFCEWVGEESWRSWTLEASAGRKRDQASD</sequence>
<protein>
    <submittedName>
        <fullName evidence="1">Uncharacterized protein</fullName>
    </submittedName>
</protein>